<proteinExistence type="predicted"/>
<evidence type="ECO:0000313" key="1">
    <source>
        <dbReference type="EMBL" id="KAF2754186.1"/>
    </source>
</evidence>
<sequence>MLDTTGQHHYNGCKRWFVVCSVGVGLASASASVVLRLCLQHILDLISLAFYLGLKSLTTRKSKTEASLTSGSLESPVLTPRTLSKLSSMALTPSLPIDRRGTAIQDQQCRVMLLTSYTPHRSRRMVVNHSQLLRKRSTWQLEKCAQKALIASRGVRYSHGNAPWRRRDRGRGHLGNVRMGMEIHLTR</sequence>
<keyword evidence="2" id="KW-1185">Reference proteome</keyword>
<name>A0A6A6VWL3_9PEZI</name>
<organism evidence="1 2">
    <name type="scientific">Pseudovirgaria hyperparasitica</name>
    <dbReference type="NCBI Taxonomy" id="470096"/>
    <lineage>
        <taxon>Eukaryota</taxon>
        <taxon>Fungi</taxon>
        <taxon>Dikarya</taxon>
        <taxon>Ascomycota</taxon>
        <taxon>Pezizomycotina</taxon>
        <taxon>Dothideomycetes</taxon>
        <taxon>Dothideomycetes incertae sedis</taxon>
        <taxon>Acrospermales</taxon>
        <taxon>Acrospermaceae</taxon>
        <taxon>Pseudovirgaria</taxon>
    </lineage>
</organism>
<protein>
    <submittedName>
        <fullName evidence="1">Uncharacterized protein</fullName>
    </submittedName>
</protein>
<accession>A0A6A6VWL3</accession>
<dbReference type="RefSeq" id="XP_033596637.1">
    <property type="nucleotide sequence ID" value="XM_033747545.1"/>
</dbReference>
<gene>
    <name evidence="1" type="ORF">EJ05DRAFT_504288</name>
</gene>
<evidence type="ECO:0000313" key="2">
    <source>
        <dbReference type="Proteomes" id="UP000799437"/>
    </source>
</evidence>
<dbReference type="GeneID" id="54488599"/>
<dbReference type="EMBL" id="ML996581">
    <property type="protein sequence ID" value="KAF2754186.1"/>
    <property type="molecule type" value="Genomic_DNA"/>
</dbReference>
<dbReference type="AlphaFoldDB" id="A0A6A6VWL3"/>
<reference evidence="1" key="1">
    <citation type="journal article" date="2020" name="Stud. Mycol.">
        <title>101 Dothideomycetes genomes: a test case for predicting lifestyles and emergence of pathogens.</title>
        <authorList>
            <person name="Haridas S."/>
            <person name="Albert R."/>
            <person name="Binder M."/>
            <person name="Bloem J."/>
            <person name="Labutti K."/>
            <person name="Salamov A."/>
            <person name="Andreopoulos B."/>
            <person name="Baker S."/>
            <person name="Barry K."/>
            <person name="Bills G."/>
            <person name="Bluhm B."/>
            <person name="Cannon C."/>
            <person name="Castanera R."/>
            <person name="Culley D."/>
            <person name="Daum C."/>
            <person name="Ezra D."/>
            <person name="Gonzalez J."/>
            <person name="Henrissat B."/>
            <person name="Kuo A."/>
            <person name="Liang C."/>
            <person name="Lipzen A."/>
            <person name="Lutzoni F."/>
            <person name="Magnuson J."/>
            <person name="Mondo S."/>
            <person name="Nolan M."/>
            <person name="Ohm R."/>
            <person name="Pangilinan J."/>
            <person name="Park H.-J."/>
            <person name="Ramirez L."/>
            <person name="Alfaro M."/>
            <person name="Sun H."/>
            <person name="Tritt A."/>
            <person name="Yoshinaga Y."/>
            <person name="Zwiers L.-H."/>
            <person name="Turgeon B."/>
            <person name="Goodwin S."/>
            <person name="Spatafora J."/>
            <person name="Crous P."/>
            <person name="Grigoriev I."/>
        </authorList>
    </citation>
    <scope>NUCLEOTIDE SEQUENCE</scope>
    <source>
        <strain evidence="1">CBS 121739</strain>
    </source>
</reference>
<dbReference type="Proteomes" id="UP000799437">
    <property type="component" value="Unassembled WGS sequence"/>
</dbReference>